<reference evidence="1" key="1">
    <citation type="submission" date="2020-05" db="EMBL/GenBank/DDBJ databases">
        <authorList>
            <person name="Chiriac C."/>
            <person name="Salcher M."/>
            <person name="Ghai R."/>
            <person name="Kavagutti S V."/>
        </authorList>
    </citation>
    <scope>NUCLEOTIDE SEQUENCE</scope>
</reference>
<organism evidence="1">
    <name type="scientific">uncultured Caudovirales phage</name>
    <dbReference type="NCBI Taxonomy" id="2100421"/>
    <lineage>
        <taxon>Viruses</taxon>
        <taxon>Duplodnaviria</taxon>
        <taxon>Heunggongvirae</taxon>
        <taxon>Uroviricota</taxon>
        <taxon>Caudoviricetes</taxon>
        <taxon>Peduoviridae</taxon>
        <taxon>Maltschvirus</taxon>
        <taxon>Maltschvirus maltsch</taxon>
    </lineage>
</organism>
<name>A0A6J5S698_9CAUD</name>
<protein>
    <recommendedName>
        <fullName evidence="2">Holin</fullName>
    </recommendedName>
</protein>
<proteinExistence type="predicted"/>
<sequence length="91" mass="9392">MKKAQEITQRIVALFLSSALAIVTGSSVINSVSDANITLWQSAALAGFAAVAKVVEQLAKAAVDGTLTRDEIDEAFGGMSAAKKAAKRVAK</sequence>
<dbReference type="EMBL" id="LR797337">
    <property type="protein sequence ID" value="CAB4204012.1"/>
    <property type="molecule type" value="Genomic_DNA"/>
</dbReference>
<accession>A0A6J5S698</accession>
<gene>
    <name evidence="1" type="ORF">UFOVP1387_34</name>
</gene>
<evidence type="ECO:0008006" key="2">
    <source>
        <dbReference type="Google" id="ProtNLM"/>
    </source>
</evidence>
<evidence type="ECO:0000313" key="1">
    <source>
        <dbReference type="EMBL" id="CAB4204012.1"/>
    </source>
</evidence>